<gene>
    <name evidence="2" type="ORF">H6G03_28115</name>
</gene>
<proteinExistence type="predicted"/>
<organism evidence="2 3">
    <name type="scientific">Aerosakkonema funiforme FACHB-1375</name>
    <dbReference type="NCBI Taxonomy" id="2949571"/>
    <lineage>
        <taxon>Bacteria</taxon>
        <taxon>Bacillati</taxon>
        <taxon>Cyanobacteriota</taxon>
        <taxon>Cyanophyceae</taxon>
        <taxon>Oscillatoriophycideae</taxon>
        <taxon>Aerosakkonematales</taxon>
        <taxon>Aerosakkonemataceae</taxon>
        <taxon>Aerosakkonema</taxon>
    </lineage>
</organism>
<dbReference type="RefSeq" id="WP_190472182.1">
    <property type="nucleotide sequence ID" value="NZ_JACJPW010000098.1"/>
</dbReference>
<accession>A0A926VJA8</accession>
<evidence type="ECO:0000313" key="3">
    <source>
        <dbReference type="Proteomes" id="UP000641646"/>
    </source>
</evidence>
<evidence type="ECO:0000313" key="2">
    <source>
        <dbReference type="EMBL" id="MBD2184894.1"/>
    </source>
</evidence>
<dbReference type="EMBL" id="JACJPW010000098">
    <property type="protein sequence ID" value="MBD2184894.1"/>
    <property type="molecule type" value="Genomic_DNA"/>
</dbReference>
<dbReference type="Proteomes" id="UP000641646">
    <property type="component" value="Unassembled WGS sequence"/>
</dbReference>
<feature type="region of interest" description="Disordered" evidence="1">
    <location>
        <begin position="31"/>
        <end position="66"/>
    </location>
</feature>
<comment type="caution">
    <text evidence="2">The sequence shown here is derived from an EMBL/GenBank/DDBJ whole genome shotgun (WGS) entry which is preliminary data.</text>
</comment>
<protein>
    <submittedName>
        <fullName evidence="2">Uncharacterized protein</fullName>
    </submittedName>
</protein>
<reference evidence="2" key="2">
    <citation type="submission" date="2020-08" db="EMBL/GenBank/DDBJ databases">
        <authorList>
            <person name="Chen M."/>
            <person name="Teng W."/>
            <person name="Zhao L."/>
            <person name="Hu C."/>
            <person name="Zhou Y."/>
            <person name="Han B."/>
            <person name="Song L."/>
            <person name="Shu W."/>
        </authorList>
    </citation>
    <scope>NUCLEOTIDE SEQUENCE</scope>
    <source>
        <strain evidence="2">FACHB-1375</strain>
    </source>
</reference>
<evidence type="ECO:0000256" key="1">
    <source>
        <dbReference type="SAM" id="MobiDB-lite"/>
    </source>
</evidence>
<dbReference type="AlphaFoldDB" id="A0A926VJA8"/>
<reference evidence="2" key="1">
    <citation type="journal article" date="2015" name="ISME J.">
        <title>Draft Genome Sequence of Streptomyces incarnatus NRRL8089, which Produces the Nucleoside Antibiotic Sinefungin.</title>
        <authorList>
            <person name="Oshima K."/>
            <person name="Hattori M."/>
            <person name="Shimizu H."/>
            <person name="Fukuda K."/>
            <person name="Nemoto M."/>
            <person name="Inagaki K."/>
            <person name="Tamura T."/>
        </authorList>
    </citation>
    <scope>NUCLEOTIDE SEQUENCE</scope>
    <source>
        <strain evidence="2">FACHB-1375</strain>
    </source>
</reference>
<sequence>MASCDRFGANPCGTSKLSGCSAVASGVGRDGFGDRSGQLADRHTPVSLEDAAEGGVEEWGSGRVGE</sequence>
<keyword evidence="3" id="KW-1185">Reference proteome</keyword>
<name>A0A926VJA8_9CYAN</name>